<organism evidence="2 3">
    <name type="scientific">Zygosaccharomyces bailii (strain CLIB 213 / ATCC 58445 / CBS 680 / BCRC 21525 / NBRC 1098 / NCYC 1416 / NRRL Y-2227)</name>
    <dbReference type="NCBI Taxonomy" id="1333698"/>
    <lineage>
        <taxon>Eukaryota</taxon>
        <taxon>Fungi</taxon>
        <taxon>Dikarya</taxon>
        <taxon>Ascomycota</taxon>
        <taxon>Saccharomycotina</taxon>
        <taxon>Saccharomycetes</taxon>
        <taxon>Saccharomycetales</taxon>
        <taxon>Saccharomycetaceae</taxon>
        <taxon>Zygosaccharomyces</taxon>
    </lineage>
</organism>
<feature type="compositionally biased region" description="Basic and acidic residues" evidence="1">
    <location>
        <begin position="325"/>
        <end position="337"/>
    </location>
</feature>
<feature type="compositionally biased region" description="Basic and acidic residues" evidence="1">
    <location>
        <begin position="511"/>
        <end position="522"/>
    </location>
</feature>
<feature type="region of interest" description="Disordered" evidence="1">
    <location>
        <begin position="106"/>
        <end position="587"/>
    </location>
</feature>
<feature type="compositionally biased region" description="Basic and acidic residues" evidence="1">
    <location>
        <begin position="130"/>
        <end position="142"/>
    </location>
</feature>
<dbReference type="Gene3D" id="3.40.30.10">
    <property type="entry name" value="Glutaredoxin"/>
    <property type="match status" value="1"/>
</dbReference>
<name>A0A8J2T7G3_ZYGB2</name>
<keyword evidence="3" id="KW-1185">Reference proteome</keyword>
<protein>
    <submittedName>
        <fullName evidence="2">ZYBA0S06-00628g1_1</fullName>
    </submittedName>
</protein>
<feature type="compositionally biased region" description="Acidic residues" evidence="1">
    <location>
        <begin position="644"/>
        <end position="655"/>
    </location>
</feature>
<feature type="compositionally biased region" description="Acidic residues" evidence="1">
    <location>
        <begin position="486"/>
        <end position="499"/>
    </location>
</feature>
<feature type="compositionally biased region" description="Basic and acidic residues" evidence="1">
    <location>
        <begin position="804"/>
        <end position="822"/>
    </location>
</feature>
<reference evidence="3" key="1">
    <citation type="journal article" date="2013" name="Genome Announc.">
        <title>Genome sequence of the food spoilage yeast Zygosaccharomyces bailii CLIB 213(T).</title>
        <authorList>
            <person name="Galeote V."/>
            <person name="Bigey F."/>
            <person name="Devillers H."/>
            <person name="Neuveglise C."/>
            <person name="Dequin S."/>
        </authorList>
    </citation>
    <scope>NUCLEOTIDE SEQUENCE [LARGE SCALE GENOMIC DNA]</scope>
    <source>
        <strain evidence="3">CLIB 213 / ATCC 58445 / CBS 680 / CCRC 21525 / NBRC 1098 / NCYC 1416 / NRRL Y-2227</strain>
    </source>
</reference>
<feature type="compositionally biased region" description="Basic and acidic residues" evidence="1">
    <location>
        <begin position="155"/>
        <end position="230"/>
    </location>
</feature>
<feature type="compositionally biased region" description="Polar residues" evidence="1">
    <location>
        <begin position="64"/>
        <end position="76"/>
    </location>
</feature>
<sequence>MVGIEEYLNGDDPESMAEVPVNIVKGDEEMQPSKNIIDLTGEEETNAMSAQSSQAEGQTIVVSGESPSFSGETPLSSAEGEYPKEIIDVDAPGADVSKIYKLEAEASRETASKRGGSEDAEVYALGSNKITDREDKTERDATEAGPSEMNVPEQGKSEEIPEQGKSEEISEHGKSEEIPEHGKSEEISEQGKSEEISEQGKSEEIPEQGKSDEISEQGKSEEIPEQDKSTPDMGEPQEALAADKSDEATGNDHPQEAPEAAKPDEAAGKGKPEEAFEAEKSGEAPATSTPEEARETDSPEEAPEEGNSAETPDTNNSEEIPETTESEKVLDTDKIEETPEITKSVEALDTDKLEQLSEADQSQETAVVESPKEHKVEEEIPQGDTPEEDTSLSNKPGEKTSGAAANNVHGIEESTEVDVSEAPELGGDRPGADVPKENVSEKCVVQSGILDNRDVNGIIDDEEHRNLPEGDASPEFGELSNPERAADEEREEDVLEESLPEGKSSQTPNHTSKEPFKEKPEEKPEDPEGLEKKTEETPEQHVEEKILEKSKDHPEENPEENAEESTREPPAAAKAQIVEAASPQKTVDSAAVADYVAMDKSATELAQEEIVSTDVSSGHDVVKGEIATEETSPGLKDATPADPVPEEMAPEETSEEASGRNDIAPGSAGEERATENLVPDVSVTTTVLVAEPNAGTADSEPLDSVVNTECSACGEGPVLKTATDSSSQPTPEDPQQSTPDTPDEPTQHDGTQTGDEPSVETPASPFCATGLSSAAENLPATIGDGSRKPLSETESELAQVVTKGPDEHPSVSSKDGSRDRPVLDDEIEALLGEIGETELELLEAERRKQPIYIYTSLAGGGFHMVPRTNRLSTILTANRISFTYRDLGTDQEARTVWKTHAKGKQLPGLVRGTDVIGNWQDVEDANEEYSLENLLYS</sequence>
<feature type="compositionally biased region" description="Basic and acidic residues" evidence="1">
    <location>
        <begin position="529"/>
        <end position="556"/>
    </location>
</feature>
<gene>
    <name evidence="2" type="ORF">BN860_00628g</name>
</gene>
<evidence type="ECO:0000313" key="2">
    <source>
        <dbReference type="EMBL" id="CDF90104.1"/>
    </source>
</evidence>
<dbReference type="PROSITE" id="PS51354">
    <property type="entry name" value="GLUTAREDOXIN_2"/>
    <property type="match status" value="1"/>
</dbReference>
<dbReference type="OrthoDB" id="9932926at2759"/>
<feature type="compositionally biased region" description="Polar residues" evidence="1">
    <location>
        <begin position="308"/>
        <end position="318"/>
    </location>
</feature>
<evidence type="ECO:0000256" key="1">
    <source>
        <dbReference type="SAM" id="MobiDB-lite"/>
    </source>
</evidence>
<feature type="compositionally biased region" description="Polar residues" evidence="1">
    <location>
        <begin position="722"/>
        <end position="740"/>
    </location>
</feature>
<feature type="region of interest" description="Disordered" evidence="1">
    <location>
        <begin position="625"/>
        <end position="822"/>
    </location>
</feature>
<feature type="compositionally biased region" description="Basic and acidic residues" evidence="1">
    <location>
        <begin position="106"/>
        <end position="117"/>
    </location>
</feature>
<proteinExistence type="predicted"/>
<dbReference type="SUPFAM" id="SSF52833">
    <property type="entry name" value="Thioredoxin-like"/>
    <property type="match status" value="1"/>
</dbReference>
<feature type="region of interest" description="Disordered" evidence="1">
    <location>
        <begin position="64"/>
        <end position="94"/>
    </location>
</feature>
<dbReference type="EMBL" id="HG316459">
    <property type="protein sequence ID" value="CDF90104.1"/>
    <property type="molecule type" value="Genomic_DNA"/>
</dbReference>
<evidence type="ECO:0000313" key="3">
    <source>
        <dbReference type="Proteomes" id="UP000019375"/>
    </source>
</evidence>
<dbReference type="AlphaFoldDB" id="A0A8J2T7G3"/>
<dbReference type="Proteomes" id="UP000019375">
    <property type="component" value="Unassembled WGS sequence"/>
</dbReference>
<feature type="compositionally biased region" description="Acidic residues" evidence="1">
    <location>
        <begin position="379"/>
        <end position="390"/>
    </location>
</feature>
<accession>A0A8J2T7G3</accession>
<feature type="compositionally biased region" description="Basic and acidic residues" evidence="1">
    <location>
        <begin position="253"/>
        <end position="282"/>
    </location>
</feature>
<feature type="compositionally biased region" description="Basic and acidic residues" evidence="1">
    <location>
        <begin position="426"/>
        <end position="440"/>
    </location>
</feature>
<dbReference type="InterPro" id="IPR036249">
    <property type="entry name" value="Thioredoxin-like_sf"/>
</dbReference>